<dbReference type="EMBL" id="MTPU01000047">
    <property type="protein sequence ID" value="OPH09509.1"/>
    <property type="molecule type" value="Genomic_DNA"/>
</dbReference>
<dbReference type="Proteomes" id="UP000190056">
    <property type="component" value="Unassembled WGS sequence"/>
</dbReference>
<organism evidence="4 5">
    <name type="scientific">Cylindrospermopsis raciborskii CENA302</name>
    <dbReference type="NCBI Taxonomy" id="1170768"/>
    <lineage>
        <taxon>Bacteria</taxon>
        <taxon>Bacillati</taxon>
        <taxon>Cyanobacteriota</taxon>
        <taxon>Cyanophyceae</taxon>
        <taxon>Nostocales</taxon>
        <taxon>Aphanizomenonaceae</taxon>
        <taxon>Cylindrospermopsis</taxon>
    </lineage>
</organism>
<accession>A0A9Q5W8Y5</accession>
<comment type="cofactor">
    <cofactor evidence="1">
        <name>pyridoxal 5'-phosphate</name>
        <dbReference type="ChEBI" id="CHEBI:597326"/>
    </cofactor>
</comment>
<dbReference type="Pfam" id="PF01276">
    <property type="entry name" value="OKR_DC_1"/>
    <property type="match status" value="1"/>
</dbReference>
<dbReference type="InterPro" id="IPR000310">
    <property type="entry name" value="Orn/Lys/Arg_deCO2ase_major_dom"/>
</dbReference>
<gene>
    <name evidence="4" type="ORF">CENA302_10285</name>
</gene>
<evidence type="ECO:0000256" key="2">
    <source>
        <dbReference type="ARBA" id="ARBA00022898"/>
    </source>
</evidence>
<protein>
    <submittedName>
        <fullName evidence="4">Decarboxylase</fullName>
    </submittedName>
</protein>
<evidence type="ECO:0000259" key="3">
    <source>
        <dbReference type="Pfam" id="PF01276"/>
    </source>
</evidence>
<dbReference type="Gene3D" id="3.40.640.10">
    <property type="entry name" value="Type I PLP-dependent aspartate aminotransferase-like (Major domain)"/>
    <property type="match status" value="1"/>
</dbReference>
<feature type="domain" description="Orn/Lys/Arg decarboxylases family 1 pyridoxal-P attachment site" evidence="3">
    <location>
        <begin position="65"/>
        <end position="290"/>
    </location>
</feature>
<dbReference type="GO" id="GO:0003824">
    <property type="term" value="F:catalytic activity"/>
    <property type="evidence" value="ECO:0007669"/>
    <property type="project" value="InterPro"/>
</dbReference>
<comment type="caution">
    <text evidence="4">The sequence shown here is derived from an EMBL/GenBank/DDBJ whole genome shotgun (WGS) entry which is preliminary data.</text>
</comment>
<evidence type="ECO:0000256" key="1">
    <source>
        <dbReference type="ARBA" id="ARBA00001933"/>
    </source>
</evidence>
<keyword evidence="2" id="KW-0663">Pyridoxal phosphate</keyword>
<dbReference type="PANTHER" id="PTHR43277">
    <property type="entry name" value="ARGININE DECARBOXYLASE"/>
    <property type="match status" value="1"/>
</dbReference>
<dbReference type="RefSeq" id="WP_079291218.1">
    <property type="nucleotide sequence ID" value="NZ_MTPU01000047.1"/>
</dbReference>
<dbReference type="AlphaFoldDB" id="A0A9Q5W8Y5"/>
<dbReference type="InterPro" id="IPR015421">
    <property type="entry name" value="PyrdxlP-dep_Trfase_major"/>
</dbReference>
<reference evidence="4 5" key="1">
    <citation type="submission" date="2017-01" db="EMBL/GenBank/DDBJ databases">
        <authorList>
            <person name="Abreu V.A."/>
            <person name="Popin R.V."/>
            <person name="Rigonato J."/>
            <person name="Andreote A.P."/>
            <person name="Schaker P.C."/>
            <person name="Hoff-Risseti C."/>
            <person name="Alvarenga D.O."/>
            <person name="Varani A.M."/>
            <person name="Fiore M.F."/>
        </authorList>
    </citation>
    <scope>NUCLEOTIDE SEQUENCE [LARGE SCALE GENOMIC DNA]</scope>
    <source>
        <strain evidence="4 5">CENA302</strain>
    </source>
</reference>
<dbReference type="SUPFAM" id="SSF53383">
    <property type="entry name" value="PLP-dependent transferases"/>
    <property type="match status" value="1"/>
</dbReference>
<dbReference type="InterPro" id="IPR052357">
    <property type="entry name" value="Orn_Lys_Arg_decarboxylase-I"/>
</dbReference>
<dbReference type="InterPro" id="IPR015424">
    <property type="entry name" value="PyrdxlP-dep_Trfase"/>
</dbReference>
<dbReference type="PANTHER" id="PTHR43277:SF3">
    <property type="entry name" value="DECARBOXYLASE, PUTATIVE-RELATED"/>
    <property type="match status" value="1"/>
</dbReference>
<name>A0A9Q5W8Y5_9CYAN</name>
<evidence type="ECO:0000313" key="5">
    <source>
        <dbReference type="Proteomes" id="UP000190056"/>
    </source>
</evidence>
<sequence length="448" mass="50766">MELKASYKHDELSTYKMIADHYPDIKLPLHTPAHQGIKGESECFDDLIYSYDLHFFNREGFDHVEREISELYQTNRTFFLTGGATQGILIACAILARKHKRIAIGQNSHLSVIHGFILSGLEPFFMPSHSLMPTDAEIIQALETTAGEVTALFLTHPSYDGITTDLNKISQYCRHHNIEFIVDEAHGTHFPFLPAENLSAVATECDLVVHSLHKFVGSLVQTALIHLPKTSTITEAEVLTAIALFETTSRSNLLLLSIEEAIRLAFGDERRSLFQKAADHCHQLRCFLDKWGTTLTYDPQVSDPLKIFLYSDRATGHEIGELIFEQGIDYEYSNDRGVLLIFSFQNIDHDLLYVQQVFEQIYQIIAHKEQIVVINENLSGRSPIIRCSPREAFFSNNKKLVIQEAKGMVSCSCIKEIPPCIPILIPGEEITDWHLEKIQLDTLVEVIN</sequence>
<proteinExistence type="predicted"/>
<evidence type="ECO:0000313" key="4">
    <source>
        <dbReference type="EMBL" id="OPH09509.1"/>
    </source>
</evidence>
<dbReference type="Gene3D" id="3.90.100.10">
    <property type="entry name" value="Orn/Lys/Arg decarboxylase, C-terminal domain"/>
    <property type="match status" value="1"/>
</dbReference>